<gene>
    <name evidence="13" type="primary">LOC115882384</name>
</gene>
<evidence type="ECO:0000256" key="8">
    <source>
        <dbReference type="ARBA" id="ARBA00023034"/>
    </source>
</evidence>
<protein>
    <recommendedName>
        <fullName evidence="11">Hexosyltransferase</fullName>
        <ecNumber evidence="11">2.4.1.-</ecNumber>
    </recommendedName>
</protein>
<keyword evidence="4" id="KW-0808">Transferase</keyword>
<dbReference type="RefSeq" id="XP_030756294.1">
    <property type="nucleotide sequence ID" value="XM_030900434.1"/>
</dbReference>
<evidence type="ECO:0000256" key="5">
    <source>
        <dbReference type="ARBA" id="ARBA00022692"/>
    </source>
</evidence>
<evidence type="ECO:0000256" key="10">
    <source>
        <dbReference type="ARBA" id="ARBA00023180"/>
    </source>
</evidence>
<keyword evidence="12" id="KW-1185">Reference proteome</keyword>
<dbReference type="FunFam" id="3.90.550.50:FF:000001">
    <property type="entry name" value="Hexosyltransferase"/>
    <property type="match status" value="1"/>
</dbReference>
<keyword evidence="10" id="KW-0325">Glycoprotein</keyword>
<dbReference type="GO" id="GO:0006493">
    <property type="term" value="P:protein O-linked glycosylation"/>
    <property type="evidence" value="ECO:0007669"/>
    <property type="project" value="TreeGrafter"/>
</dbReference>
<dbReference type="GO" id="GO:0016758">
    <property type="term" value="F:hexosyltransferase activity"/>
    <property type="evidence" value="ECO:0007669"/>
    <property type="project" value="InterPro"/>
</dbReference>
<dbReference type="OrthoDB" id="115198at2759"/>
<dbReference type="InParanoid" id="A0A6J2Y039"/>
<comment type="subcellular location">
    <subcellularLocation>
        <location evidence="1 11">Golgi apparatus membrane</location>
        <topology evidence="1 11">Single-pass type II membrane protein</topology>
    </subcellularLocation>
</comment>
<evidence type="ECO:0000256" key="4">
    <source>
        <dbReference type="ARBA" id="ARBA00022679"/>
    </source>
</evidence>
<evidence type="ECO:0000256" key="9">
    <source>
        <dbReference type="ARBA" id="ARBA00023136"/>
    </source>
</evidence>
<dbReference type="PANTHER" id="PTHR11214:SF376">
    <property type="entry name" value="HEXOSYLTRANSFERASE"/>
    <property type="match status" value="1"/>
</dbReference>
<dbReference type="Pfam" id="PF01762">
    <property type="entry name" value="Galactosyl_T"/>
    <property type="match status" value="1"/>
</dbReference>
<feature type="transmembrane region" description="Helical" evidence="11">
    <location>
        <begin position="6"/>
        <end position="23"/>
    </location>
</feature>
<name>A0A6J2Y039_SITOR</name>
<organism evidence="12 13">
    <name type="scientific">Sitophilus oryzae</name>
    <name type="common">Rice weevil</name>
    <name type="synonym">Curculio oryzae</name>
    <dbReference type="NCBI Taxonomy" id="7048"/>
    <lineage>
        <taxon>Eukaryota</taxon>
        <taxon>Metazoa</taxon>
        <taxon>Ecdysozoa</taxon>
        <taxon>Arthropoda</taxon>
        <taxon>Hexapoda</taxon>
        <taxon>Insecta</taxon>
        <taxon>Pterygota</taxon>
        <taxon>Neoptera</taxon>
        <taxon>Endopterygota</taxon>
        <taxon>Coleoptera</taxon>
        <taxon>Polyphaga</taxon>
        <taxon>Cucujiformia</taxon>
        <taxon>Curculionidae</taxon>
        <taxon>Dryophthorinae</taxon>
        <taxon>Sitophilus</taxon>
    </lineage>
</organism>
<evidence type="ECO:0000313" key="12">
    <source>
        <dbReference type="Proteomes" id="UP000504635"/>
    </source>
</evidence>
<dbReference type="FunCoup" id="A0A6J2Y039">
    <property type="interactions" value="76"/>
</dbReference>
<dbReference type="PANTHER" id="PTHR11214">
    <property type="entry name" value="BETA-1,3-N-ACETYLGLUCOSAMINYLTRANSFERASE"/>
    <property type="match status" value="1"/>
</dbReference>
<dbReference type="GO" id="GO:0000139">
    <property type="term" value="C:Golgi membrane"/>
    <property type="evidence" value="ECO:0007669"/>
    <property type="project" value="UniProtKB-SubCell"/>
</dbReference>
<accession>A0A6J2Y039</accession>
<keyword evidence="3 11" id="KW-0328">Glycosyltransferase</keyword>
<dbReference type="AlphaFoldDB" id="A0A6J2Y039"/>
<dbReference type="InterPro" id="IPR002659">
    <property type="entry name" value="Glyco_trans_31"/>
</dbReference>
<keyword evidence="5 11" id="KW-0812">Transmembrane</keyword>
<evidence type="ECO:0000256" key="6">
    <source>
        <dbReference type="ARBA" id="ARBA00022968"/>
    </source>
</evidence>
<evidence type="ECO:0000256" key="7">
    <source>
        <dbReference type="ARBA" id="ARBA00022989"/>
    </source>
</evidence>
<dbReference type="Proteomes" id="UP000504635">
    <property type="component" value="Unplaced"/>
</dbReference>
<evidence type="ECO:0000313" key="13">
    <source>
        <dbReference type="RefSeq" id="XP_030756294.1"/>
    </source>
</evidence>
<keyword evidence="7 11" id="KW-1133">Transmembrane helix</keyword>
<evidence type="ECO:0000256" key="11">
    <source>
        <dbReference type="RuleBase" id="RU363063"/>
    </source>
</evidence>
<sequence length="337" mass="39331">MQTRHQLFLICITAQFFILLFIYKDNLVIRKTLVSTQEQLVLSEQDYSQLNNLTGFKFNILNNQTCSDKELLLLILVPSAPGNIGKRNVIRETWGSLKRDDVKVMFVLNDPGDESVQSKLLIENEEFEDIVQGSLMDTYRNLTYKTIMCLKYATYHCKNAKYVLKVDDDVFVNVPQMISFLENDLEPLHPENFLMCSVLSSSKVVRDRNDPYLGKYMATYEEFPDTYYPVYCAGWVALFSRDVVPKFYQIAQKVRYFYLEDVFTYGLVARRIPELKRVSIGSYVLDSGRISKLIDNSTLNYDFIIGWFSMAESKMRKLWDVVKKSPVKEHLKLNFEL</sequence>
<proteinExistence type="inferred from homology"/>
<reference evidence="13" key="1">
    <citation type="submission" date="2025-08" db="UniProtKB">
        <authorList>
            <consortium name="RefSeq"/>
        </authorList>
    </citation>
    <scope>IDENTIFICATION</scope>
    <source>
        <tissue evidence="13">Gonads</tissue>
    </source>
</reference>
<keyword evidence="9 11" id="KW-0472">Membrane</keyword>
<evidence type="ECO:0000256" key="3">
    <source>
        <dbReference type="ARBA" id="ARBA00022676"/>
    </source>
</evidence>
<keyword evidence="8 11" id="KW-0333">Golgi apparatus</keyword>
<dbReference type="Gene3D" id="3.90.550.50">
    <property type="match status" value="1"/>
</dbReference>
<dbReference type="GeneID" id="115882384"/>
<evidence type="ECO:0000256" key="1">
    <source>
        <dbReference type="ARBA" id="ARBA00004323"/>
    </source>
</evidence>
<dbReference type="EC" id="2.4.1.-" evidence="11"/>
<dbReference type="KEGG" id="soy:115882384"/>
<evidence type="ECO:0000256" key="2">
    <source>
        <dbReference type="ARBA" id="ARBA00008661"/>
    </source>
</evidence>
<comment type="similarity">
    <text evidence="2 11">Belongs to the glycosyltransferase 31 family.</text>
</comment>
<keyword evidence="6 11" id="KW-0735">Signal-anchor</keyword>